<evidence type="ECO:0000313" key="3">
    <source>
        <dbReference type="Proteomes" id="UP000238322"/>
    </source>
</evidence>
<accession>A0A2S8FL17</accession>
<keyword evidence="2" id="KW-0808">Transferase</keyword>
<dbReference type="Pfam" id="PF13709">
    <property type="entry name" value="DUF4159"/>
    <property type="match status" value="2"/>
</dbReference>
<dbReference type="Gene3D" id="1.50.10.20">
    <property type="match status" value="1"/>
</dbReference>
<dbReference type="InterPro" id="IPR008930">
    <property type="entry name" value="Terpenoid_cyclase/PrenylTrfase"/>
</dbReference>
<feature type="domain" description="DUF4159" evidence="1">
    <location>
        <begin position="633"/>
        <end position="838"/>
    </location>
</feature>
<reference evidence="2 3" key="1">
    <citation type="submission" date="2018-02" db="EMBL/GenBank/DDBJ databases">
        <title>Comparative genomes isolates from brazilian mangrove.</title>
        <authorList>
            <person name="Araujo J.E."/>
            <person name="Taketani R.G."/>
            <person name="Silva M.C.P."/>
            <person name="Loureco M.V."/>
            <person name="Andreote F.D."/>
        </authorList>
    </citation>
    <scope>NUCLEOTIDE SEQUENCE [LARGE SCALE GENOMIC DNA]</scope>
    <source>
        <strain evidence="2 3">Hex-1 MGV</strain>
    </source>
</reference>
<protein>
    <submittedName>
        <fullName evidence="2">Prenyltransferase</fullName>
    </submittedName>
</protein>
<dbReference type="AlphaFoldDB" id="A0A2S8FL17"/>
<dbReference type="SUPFAM" id="SSF48239">
    <property type="entry name" value="Terpenoid cyclases/Protein prenyltransferases"/>
    <property type="match status" value="1"/>
</dbReference>
<dbReference type="Proteomes" id="UP000238322">
    <property type="component" value="Unassembled WGS sequence"/>
</dbReference>
<gene>
    <name evidence="2" type="ORF">C5Y83_20680</name>
</gene>
<dbReference type="GO" id="GO:0016740">
    <property type="term" value="F:transferase activity"/>
    <property type="evidence" value="ECO:0007669"/>
    <property type="project" value="UniProtKB-KW"/>
</dbReference>
<dbReference type="Gene3D" id="3.40.50.12140">
    <property type="entry name" value="Domain of unknown function DUF4159"/>
    <property type="match status" value="2"/>
</dbReference>
<comment type="caution">
    <text evidence="2">The sequence shown here is derived from an EMBL/GenBank/DDBJ whole genome shotgun (WGS) entry which is preliminary data.</text>
</comment>
<name>A0A2S8FL17_9BACT</name>
<proteinExistence type="predicted"/>
<dbReference type="InterPro" id="IPR025297">
    <property type="entry name" value="DUF4159"/>
</dbReference>
<organism evidence="2 3">
    <name type="scientific">Blastopirellula marina</name>
    <dbReference type="NCBI Taxonomy" id="124"/>
    <lineage>
        <taxon>Bacteria</taxon>
        <taxon>Pseudomonadati</taxon>
        <taxon>Planctomycetota</taxon>
        <taxon>Planctomycetia</taxon>
        <taxon>Pirellulales</taxon>
        <taxon>Pirellulaceae</taxon>
        <taxon>Blastopirellula</taxon>
    </lineage>
</organism>
<evidence type="ECO:0000313" key="2">
    <source>
        <dbReference type="EMBL" id="PQO32624.1"/>
    </source>
</evidence>
<sequence length="840" mass="93160">MGWFSSNKSRKRCQVIVGTYCKGNNAGTFSLWHSDANLRCRKRMRRVLGESLGLTPLRITSCCSLIVAILLIVPSVRAQAVAARGGVTPQDVRESMEKAVRYLKSQQKQDGSWPDYAEFEAGVTSLVTLALLEAGVPKDDPTIQKAMTSLRSARPDKTYALSLQTMVLCAVDPQTDLQLIKANAAKLESFQITTGERTGLWSYSAPRGGGAGGDNSNSQFALLALDEAAEHGASVSEQTWRRAFLRWNTMQNGSGSWGYLPNSPGTGSMTCAGITSMLITTKRLEQGDAEINGDQVNCCLPLKQDSKVDKGFDWLARNMTMRTNPSEGGGGGNSLLYYLYGIERVGRLSGRRFIGTHDWYREGAELLVSWQDSLDGTWRGTGVVEQSNPLVSTSFALLFLAKGRRPVLVSKLRYTANQDWNPHRHDLNNLNRHVESLWQQKMTWQVIDFGAVKSAEELLQTPVLWISGKEGFQIEPRHEELLKQYIEAGGFIFAEAGCGGGKFDKDFRAMLKRILPESDFRLLPPDHPVWFAEEPVDPDYAVPLWGLDACCRTSVVYTPEDLSCYWELFGSRSFLDDQSISQKVRDKVKASNAMGANVLAYATGRQLKDKLERVELTTDSGVKDELDRNVLKVAKIQHLGGSDDAPAALANMLRVAGEQLDIRFSVDKPMVTLSDDSHQFYPILFMHGRRDFGFNSKQRENLKLYLERGGFLFADSICASPQFTAAFRRELAAIFPDAKLEAIPIDHPMLSANYGGFDITKVVLNDPQTRSADGGGLKSIRRETTPTLEGLWINDRLAVVFSPYDMSCAMESGSALQCEGYIKEDAARIATNILLYSMQQ</sequence>
<evidence type="ECO:0000259" key="1">
    <source>
        <dbReference type="Pfam" id="PF13709"/>
    </source>
</evidence>
<dbReference type="EMBL" id="PUHY01000012">
    <property type="protein sequence ID" value="PQO32624.1"/>
    <property type="molecule type" value="Genomic_DNA"/>
</dbReference>
<feature type="domain" description="DUF4159" evidence="1">
    <location>
        <begin position="411"/>
        <end position="602"/>
    </location>
</feature>